<evidence type="ECO:0000256" key="2">
    <source>
        <dbReference type="ARBA" id="ARBA00005417"/>
    </source>
</evidence>
<comment type="similarity">
    <text evidence="2">Belongs to the ABC transporter superfamily.</text>
</comment>
<dbReference type="STRING" id="717960.EC1_17770"/>
<evidence type="ECO:0000256" key="3">
    <source>
        <dbReference type="ARBA" id="ARBA00022448"/>
    </source>
</evidence>
<dbReference type="GO" id="GO:0005886">
    <property type="term" value="C:plasma membrane"/>
    <property type="evidence" value="ECO:0007669"/>
    <property type="project" value="UniProtKB-SubCell"/>
</dbReference>
<reference evidence="7 8" key="1">
    <citation type="submission" date="2010-03" db="EMBL/GenBank/DDBJ databases">
        <title>The genome sequence of Eubacterium cylindroides T2-87.</title>
        <authorList>
            <consortium name="metaHIT consortium -- http://www.metahit.eu/"/>
            <person name="Pajon A."/>
            <person name="Turner K."/>
            <person name="Parkhill J."/>
            <person name="Duncan S."/>
            <person name="Flint H."/>
        </authorList>
    </citation>
    <scope>NUCLEOTIDE SEQUENCE [LARGE SCALE GENOMIC DNA]</scope>
    <source>
        <strain evidence="7 8">T2-87</strain>
    </source>
</reference>
<comment type="subcellular location">
    <subcellularLocation>
        <location evidence="1">Cell membrane</location>
        <topology evidence="1">Peripheral membrane protein</topology>
    </subcellularLocation>
</comment>
<dbReference type="Gene3D" id="3.40.50.300">
    <property type="entry name" value="P-loop containing nucleotide triphosphate hydrolases"/>
    <property type="match status" value="1"/>
</dbReference>
<evidence type="ECO:0000259" key="6">
    <source>
        <dbReference type="Pfam" id="PF00005"/>
    </source>
</evidence>
<evidence type="ECO:0000256" key="5">
    <source>
        <dbReference type="ARBA" id="ARBA00023136"/>
    </source>
</evidence>
<keyword evidence="4" id="KW-1003">Cell membrane</keyword>
<dbReference type="PANTHER" id="PTHR43166">
    <property type="entry name" value="AMINO ACID IMPORT ATP-BINDING PROTEIN"/>
    <property type="match status" value="1"/>
</dbReference>
<reference evidence="7 8" key="2">
    <citation type="submission" date="2010-03" db="EMBL/GenBank/DDBJ databases">
        <authorList>
            <person name="Pajon A."/>
        </authorList>
    </citation>
    <scope>NUCLEOTIDE SEQUENCE [LARGE SCALE GENOMIC DNA]</scope>
    <source>
        <strain evidence="7 8">T2-87</strain>
    </source>
</reference>
<dbReference type="HOGENOM" id="CLU_000604_1_15_9"/>
<dbReference type="PANTHER" id="PTHR43166:SF9">
    <property type="entry name" value="GLUTAMATE_ASPARTATE IMPORT ATP-BINDING PROTEIN GLTL"/>
    <property type="match status" value="1"/>
</dbReference>
<dbReference type="KEGG" id="euc:EC1_17770"/>
<dbReference type="InterPro" id="IPR027417">
    <property type="entry name" value="P-loop_NTPase"/>
</dbReference>
<keyword evidence="5" id="KW-0472">Membrane</keyword>
<name>D4JFS5_9FIRM</name>
<dbReference type="SUPFAM" id="SSF52540">
    <property type="entry name" value="P-loop containing nucleoside triphosphate hydrolases"/>
    <property type="match status" value="1"/>
</dbReference>
<keyword evidence="3" id="KW-0813">Transport</keyword>
<evidence type="ECO:0000256" key="4">
    <source>
        <dbReference type="ARBA" id="ARBA00022475"/>
    </source>
</evidence>
<dbReference type="AlphaFoldDB" id="D4JFS5"/>
<dbReference type="Proteomes" id="UP000008801">
    <property type="component" value="Chromosome"/>
</dbReference>
<dbReference type="Pfam" id="PF00005">
    <property type="entry name" value="ABC_tran"/>
    <property type="match status" value="1"/>
</dbReference>
<accession>D4JFS5</accession>
<dbReference type="InterPro" id="IPR003439">
    <property type="entry name" value="ABC_transporter-like_ATP-bd"/>
</dbReference>
<organism evidence="7 8">
    <name type="scientific">Faecalitalea cylindroides T2-87</name>
    <dbReference type="NCBI Taxonomy" id="717960"/>
    <lineage>
        <taxon>Bacteria</taxon>
        <taxon>Bacillati</taxon>
        <taxon>Bacillota</taxon>
        <taxon>Erysipelotrichia</taxon>
        <taxon>Erysipelotrichales</taxon>
        <taxon>Erysipelotrichaceae</taxon>
        <taxon>Faecalitalea</taxon>
    </lineage>
</organism>
<evidence type="ECO:0000256" key="1">
    <source>
        <dbReference type="ARBA" id="ARBA00004202"/>
    </source>
</evidence>
<evidence type="ECO:0000313" key="8">
    <source>
        <dbReference type="Proteomes" id="UP000008801"/>
    </source>
</evidence>
<gene>
    <name evidence="7" type="ORF">EC1_17770</name>
</gene>
<dbReference type="GO" id="GO:0016887">
    <property type="term" value="F:ATP hydrolysis activity"/>
    <property type="evidence" value="ECO:0007669"/>
    <property type="project" value="InterPro"/>
</dbReference>
<feature type="domain" description="ABC transporter" evidence="6">
    <location>
        <begin position="20"/>
        <end position="66"/>
    </location>
</feature>
<protein>
    <recommendedName>
        <fullName evidence="6">ABC transporter domain-containing protein</fullName>
    </recommendedName>
</protein>
<sequence length="68" mass="7536">MNEIIQIQHLQKHFGNLKVLNDVSFDIHKGEVVTVIGSSGSGKSTMLRCINLLERMDGGNILYHGKIS</sequence>
<dbReference type="EMBL" id="FP929041">
    <property type="protein sequence ID" value="CBK89047.1"/>
    <property type="molecule type" value="Genomic_DNA"/>
</dbReference>
<evidence type="ECO:0000313" key="7">
    <source>
        <dbReference type="EMBL" id="CBK89047.1"/>
    </source>
</evidence>
<dbReference type="GO" id="GO:0005524">
    <property type="term" value="F:ATP binding"/>
    <property type="evidence" value="ECO:0007669"/>
    <property type="project" value="InterPro"/>
</dbReference>
<dbReference type="InterPro" id="IPR050086">
    <property type="entry name" value="MetN_ABC_transporter-like"/>
</dbReference>
<proteinExistence type="inferred from homology"/>